<protein>
    <submittedName>
        <fullName evidence="1">Uncharacterized protein</fullName>
    </submittedName>
</protein>
<gene>
    <name evidence="1" type="ORF">I306_01291</name>
</gene>
<sequence>MHGPSRLIVRRTQSDVTSKDEALDFFAFQPSILPSCAFCRFKLFTARQPSKKQYVKTWPFYRGEEDEESSGTKCKRRTRRSCERRFRSHGQDKNAALAKATKELERIEACISETRAGLMEAEKGREDTEERLTLLATLQQEEQTSVNLKAELAAFGAADPVRYQKKSEAVKVCKDAAVRWTGMSSDPWQREENGSAIVY</sequence>
<evidence type="ECO:0000313" key="1">
    <source>
        <dbReference type="EMBL" id="KIR81587.1"/>
    </source>
</evidence>
<accession>A0ABR5C124</accession>
<proteinExistence type="predicted"/>
<dbReference type="Proteomes" id="UP000054272">
    <property type="component" value="Unassembled WGS sequence"/>
</dbReference>
<reference evidence="1 2" key="1">
    <citation type="submission" date="2015-01" db="EMBL/GenBank/DDBJ databases">
        <title>The Genome Sequence of Cryptococcus gattii EJB2.</title>
        <authorList>
            <consortium name="The Broad Institute Genomics Platform"/>
            <person name="Cuomo C."/>
            <person name="Litvintseva A."/>
            <person name="Chen Y."/>
            <person name="Heitman J."/>
            <person name="Sun S."/>
            <person name="Springer D."/>
            <person name="Dromer F."/>
            <person name="Young S."/>
            <person name="Zeng Q."/>
            <person name="Gargeya S."/>
            <person name="Abouelleil A."/>
            <person name="Alvarado L."/>
            <person name="Chapman S.B."/>
            <person name="Gainer-Dewar J."/>
            <person name="Goldberg J."/>
            <person name="Griggs A."/>
            <person name="Gujja S."/>
            <person name="Hansen M."/>
            <person name="Howarth C."/>
            <person name="Imamovic A."/>
            <person name="Larimer J."/>
            <person name="Murphy C."/>
            <person name="Naylor J."/>
            <person name="Pearson M."/>
            <person name="Priest M."/>
            <person name="Roberts A."/>
            <person name="Saif S."/>
            <person name="Shea T."/>
            <person name="Sykes S."/>
            <person name="Wortman J."/>
            <person name="Nusbaum C."/>
            <person name="Birren B."/>
        </authorList>
    </citation>
    <scope>NUCLEOTIDE SEQUENCE [LARGE SCALE GENOMIC DNA]</scope>
    <source>
        <strain evidence="1 2">EJB2</strain>
    </source>
</reference>
<name>A0ABR5C124_9TREE</name>
<evidence type="ECO:0000313" key="2">
    <source>
        <dbReference type="Proteomes" id="UP000054272"/>
    </source>
</evidence>
<keyword evidence="2" id="KW-1185">Reference proteome</keyword>
<dbReference type="EMBL" id="KN848593">
    <property type="protein sequence ID" value="KIR81587.1"/>
    <property type="molecule type" value="Genomic_DNA"/>
</dbReference>
<organism evidence="1 2">
    <name type="scientific">Cryptococcus gattii EJB2</name>
    <dbReference type="NCBI Taxonomy" id="1296103"/>
    <lineage>
        <taxon>Eukaryota</taxon>
        <taxon>Fungi</taxon>
        <taxon>Dikarya</taxon>
        <taxon>Basidiomycota</taxon>
        <taxon>Agaricomycotina</taxon>
        <taxon>Tremellomycetes</taxon>
        <taxon>Tremellales</taxon>
        <taxon>Cryptococcaceae</taxon>
        <taxon>Cryptococcus</taxon>
        <taxon>Cryptococcus gattii species complex</taxon>
    </lineage>
</organism>